<dbReference type="Pfam" id="PF13977">
    <property type="entry name" value="TetR_C_6"/>
    <property type="match status" value="1"/>
</dbReference>
<dbReference type="InterPro" id="IPR036271">
    <property type="entry name" value="Tet_transcr_reg_TetR-rel_C_sf"/>
</dbReference>
<reference evidence="7 8" key="1">
    <citation type="submission" date="2020-01" db="EMBL/GenBank/DDBJ databases">
        <title>Insect and environment-associated Actinomycetes.</title>
        <authorList>
            <person name="Currrie C."/>
            <person name="Chevrette M."/>
            <person name="Carlson C."/>
            <person name="Stubbendieck R."/>
            <person name="Wendt-Pienkowski E."/>
        </authorList>
    </citation>
    <scope>NUCLEOTIDE SEQUENCE [LARGE SCALE GENOMIC DNA]</scope>
    <source>
        <strain evidence="7 8">SID7590</strain>
    </source>
</reference>
<dbReference type="PANTHER" id="PTHR30055">
    <property type="entry name" value="HTH-TYPE TRANSCRIPTIONAL REGULATOR RUTR"/>
    <property type="match status" value="1"/>
</dbReference>
<organism evidence="7 8">
    <name type="scientific">Streptomyces parvus</name>
    <dbReference type="NCBI Taxonomy" id="66428"/>
    <lineage>
        <taxon>Bacteria</taxon>
        <taxon>Bacillati</taxon>
        <taxon>Actinomycetota</taxon>
        <taxon>Actinomycetes</taxon>
        <taxon>Kitasatosporales</taxon>
        <taxon>Streptomycetaceae</taxon>
        <taxon>Streptomyces</taxon>
    </lineage>
</organism>
<keyword evidence="3 5" id="KW-0238">DNA-binding</keyword>
<name>A0A7K3RXQ8_9ACTN</name>
<keyword evidence="2" id="KW-0805">Transcription regulation</keyword>
<dbReference type="InterPro" id="IPR009057">
    <property type="entry name" value="Homeodomain-like_sf"/>
</dbReference>
<dbReference type="Gene3D" id="1.10.357.10">
    <property type="entry name" value="Tetracycline Repressor, domain 2"/>
    <property type="match status" value="1"/>
</dbReference>
<proteinExistence type="predicted"/>
<evidence type="ECO:0000313" key="7">
    <source>
        <dbReference type="EMBL" id="NEC20014.1"/>
    </source>
</evidence>
<dbReference type="Proteomes" id="UP000469670">
    <property type="component" value="Unassembled WGS sequence"/>
</dbReference>
<comment type="caution">
    <text evidence="7">The sequence shown here is derived from an EMBL/GenBank/DDBJ whole genome shotgun (WGS) entry which is preliminary data.</text>
</comment>
<evidence type="ECO:0000256" key="2">
    <source>
        <dbReference type="ARBA" id="ARBA00023015"/>
    </source>
</evidence>
<dbReference type="Pfam" id="PF00440">
    <property type="entry name" value="TetR_N"/>
    <property type="match status" value="1"/>
</dbReference>
<dbReference type="SUPFAM" id="SSF48498">
    <property type="entry name" value="Tetracyclin repressor-like, C-terminal domain"/>
    <property type="match status" value="1"/>
</dbReference>
<dbReference type="AlphaFoldDB" id="A0A7K3RXQ8"/>
<protein>
    <submittedName>
        <fullName evidence="7">TetR family transcriptional regulator</fullName>
    </submittedName>
</protein>
<dbReference type="GO" id="GO:0003700">
    <property type="term" value="F:DNA-binding transcription factor activity"/>
    <property type="evidence" value="ECO:0007669"/>
    <property type="project" value="TreeGrafter"/>
</dbReference>
<evidence type="ECO:0000256" key="3">
    <source>
        <dbReference type="ARBA" id="ARBA00023125"/>
    </source>
</evidence>
<evidence type="ECO:0000256" key="1">
    <source>
        <dbReference type="ARBA" id="ARBA00022491"/>
    </source>
</evidence>
<dbReference type="InterPro" id="IPR001647">
    <property type="entry name" value="HTH_TetR"/>
</dbReference>
<dbReference type="GO" id="GO:0000976">
    <property type="term" value="F:transcription cis-regulatory region binding"/>
    <property type="evidence" value="ECO:0007669"/>
    <property type="project" value="TreeGrafter"/>
</dbReference>
<dbReference type="PRINTS" id="PR00455">
    <property type="entry name" value="HTHTETR"/>
</dbReference>
<evidence type="ECO:0000259" key="6">
    <source>
        <dbReference type="PROSITE" id="PS50977"/>
    </source>
</evidence>
<dbReference type="SUPFAM" id="SSF46689">
    <property type="entry name" value="Homeodomain-like"/>
    <property type="match status" value="1"/>
</dbReference>
<dbReference type="InterPro" id="IPR039538">
    <property type="entry name" value="BetI_C"/>
</dbReference>
<keyword evidence="4" id="KW-0804">Transcription</keyword>
<feature type="DNA-binding region" description="H-T-H motif" evidence="5">
    <location>
        <begin position="25"/>
        <end position="44"/>
    </location>
</feature>
<evidence type="ECO:0000313" key="8">
    <source>
        <dbReference type="Proteomes" id="UP000469670"/>
    </source>
</evidence>
<sequence length="207" mass="22912">MVLRREEILDATVEQIKKRGIATTRVADVASALGVSSGLVHYHFATKEQLVEESFSHAARREIEALRATVGRPASAITRLKALLRLYSPNGQSVGWRLWIDGWSAGMRDKGLQDVMQAMDEEWKAAFGRLIQDGVERGEFHCADPREAAWRITLFLDGLAVQLVARRGVLDKAQAAAWVREHVAAHLGIAASDLEPRRSSRQSSTTS</sequence>
<dbReference type="PANTHER" id="PTHR30055:SF200">
    <property type="entry name" value="HTH-TYPE TRANSCRIPTIONAL REPRESSOR BDCR"/>
    <property type="match status" value="1"/>
</dbReference>
<accession>A0A7K3RXQ8</accession>
<dbReference type="PROSITE" id="PS50977">
    <property type="entry name" value="HTH_TETR_2"/>
    <property type="match status" value="1"/>
</dbReference>
<feature type="domain" description="HTH tetR-type" evidence="6">
    <location>
        <begin position="2"/>
        <end position="62"/>
    </location>
</feature>
<evidence type="ECO:0000256" key="5">
    <source>
        <dbReference type="PROSITE-ProRule" id="PRU00335"/>
    </source>
</evidence>
<dbReference type="InterPro" id="IPR050109">
    <property type="entry name" value="HTH-type_TetR-like_transc_reg"/>
</dbReference>
<dbReference type="EMBL" id="JAAGMP010000785">
    <property type="protein sequence ID" value="NEC20014.1"/>
    <property type="molecule type" value="Genomic_DNA"/>
</dbReference>
<gene>
    <name evidence="7" type="ORF">G3I50_17380</name>
</gene>
<evidence type="ECO:0000256" key="4">
    <source>
        <dbReference type="ARBA" id="ARBA00023163"/>
    </source>
</evidence>
<keyword evidence="1" id="KW-0678">Repressor</keyword>